<reference evidence="1" key="1">
    <citation type="submission" date="2019-08" db="EMBL/GenBank/DDBJ databases">
        <authorList>
            <person name="Kucharzyk K."/>
            <person name="Murdoch R.W."/>
            <person name="Higgins S."/>
            <person name="Loffler F."/>
        </authorList>
    </citation>
    <scope>NUCLEOTIDE SEQUENCE</scope>
</reference>
<name>A0A645AWP8_9ZZZZ</name>
<protein>
    <submittedName>
        <fullName evidence="1">Uncharacterized protein</fullName>
    </submittedName>
</protein>
<gene>
    <name evidence="1" type="ORF">SDC9_100746</name>
</gene>
<organism evidence="1">
    <name type="scientific">bioreactor metagenome</name>
    <dbReference type="NCBI Taxonomy" id="1076179"/>
    <lineage>
        <taxon>unclassified sequences</taxon>
        <taxon>metagenomes</taxon>
        <taxon>ecological metagenomes</taxon>
    </lineage>
</organism>
<accession>A0A645AWP8</accession>
<evidence type="ECO:0000313" key="1">
    <source>
        <dbReference type="EMBL" id="MPM53974.1"/>
    </source>
</evidence>
<comment type="caution">
    <text evidence="1">The sequence shown here is derived from an EMBL/GenBank/DDBJ whole genome shotgun (WGS) entry which is preliminary data.</text>
</comment>
<proteinExistence type="predicted"/>
<dbReference type="AlphaFoldDB" id="A0A645AWP8"/>
<dbReference type="EMBL" id="VSSQ01014589">
    <property type="protein sequence ID" value="MPM53974.1"/>
    <property type="molecule type" value="Genomic_DNA"/>
</dbReference>
<sequence length="157" mass="17386">MHADDGVLQSVAHFGDGQRRGVGREDCLGLAHGVQLVQQLLLGGHVFLDALDDQVGVRTGGFFLHQHICQQGVHRLLRHLALFNTLLQGSRQLILVLLRGSDGTCIHKGGVALRRENLSNSAAHRTCAKNCNFHVNPPIIFTYLWDLFHKGQYVSHL</sequence>